<sequence length="549" mass="59966">MAGLVSHMSMRCRDAGWAPGRVESNEVLMDVDAGRAADAETLIFVNYRGRDAGTAAAFVHTELSRRFGARLVFLDYESIPLGRDFKPVLFARVRGSAVLLAIVGSRWLEGVVGQRPIDDPDDWVRMEILEALEHGVPVVPVLFDGATLSLDRLPPELAVLVDLQYFEIRTRRQRHDIAGLADHLAREIPGLRDLPVHELTPWEAVVAALQDGMDPAAGSGVSISIEVNETGDFDQVSLRRPVATVVDRQIGNDPQLFHDMVRAAGLRDNGDADRAVREWMFGRLSHGHIAADRDALERAVTELGLRDSRPRTVLSIATLKPDLMAERADYALDWVDRFDGDSAYLKRRPLAPSSWAQLQADIEAIPSKLPRDRSEVLVTGSLRQATAFAVGGALRMVTGLDVALNQRGELWSSNAQFDALIAPSLAEHRVEAGDELAVAISVAADPVEDVLAFVEDAGLPVERLISLSPVAGIRDNAIPDAKAAAAFAQGCRDAARKACRRNTRIHLFLAGPMGLALLLGHRWNRLRPTVVYEDVQGPAIYEKAFTVDA</sequence>
<dbReference type="Proteomes" id="UP000295444">
    <property type="component" value="Unassembled WGS sequence"/>
</dbReference>
<organism evidence="3 4">
    <name type="scientific">Labedaea rhizosphaerae</name>
    <dbReference type="NCBI Taxonomy" id="598644"/>
    <lineage>
        <taxon>Bacteria</taxon>
        <taxon>Bacillati</taxon>
        <taxon>Actinomycetota</taxon>
        <taxon>Actinomycetes</taxon>
        <taxon>Pseudonocardiales</taxon>
        <taxon>Pseudonocardiaceae</taxon>
        <taxon>Labedaea</taxon>
    </lineage>
</organism>
<dbReference type="GO" id="GO:0007165">
    <property type="term" value="P:signal transduction"/>
    <property type="evidence" value="ECO:0007669"/>
    <property type="project" value="InterPro"/>
</dbReference>
<evidence type="ECO:0000259" key="1">
    <source>
        <dbReference type="Pfam" id="PF13676"/>
    </source>
</evidence>
<accession>A0A4R6SDX7</accession>
<feature type="domain" description="SMODS-associated and fused to various effectors" evidence="2">
    <location>
        <begin position="372"/>
        <end position="547"/>
    </location>
</feature>
<dbReference type="InterPro" id="IPR040836">
    <property type="entry name" value="SAVED"/>
</dbReference>
<dbReference type="SUPFAM" id="SSF52200">
    <property type="entry name" value="Toll/Interleukin receptor TIR domain"/>
    <property type="match status" value="1"/>
</dbReference>
<gene>
    <name evidence="3" type="ORF">EV186_1031131</name>
</gene>
<proteinExistence type="predicted"/>
<dbReference type="Gene3D" id="3.40.50.10140">
    <property type="entry name" value="Toll/interleukin-1 receptor homology (TIR) domain"/>
    <property type="match status" value="1"/>
</dbReference>
<dbReference type="OrthoDB" id="7776223at2"/>
<dbReference type="NCBIfam" id="NF033611">
    <property type="entry name" value="SAVED"/>
    <property type="match status" value="1"/>
</dbReference>
<dbReference type="EMBL" id="SNXZ01000003">
    <property type="protein sequence ID" value="TDP98151.1"/>
    <property type="molecule type" value="Genomic_DNA"/>
</dbReference>
<dbReference type="InterPro" id="IPR035897">
    <property type="entry name" value="Toll_tir_struct_dom_sf"/>
</dbReference>
<evidence type="ECO:0000313" key="3">
    <source>
        <dbReference type="EMBL" id="TDP98151.1"/>
    </source>
</evidence>
<keyword evidence="4" id="KW-1185">Reference proteome</keyword>
<evidence type="ECO:0000259" key="2">
    <source>
        <dbReference type="Pfam" id="PF18145"/>
    </source>
</evidence>
<comment type="caution">
    <text evidence="3">The sequence shown here is derived from an EMBL/GenBank/DDBJ whole genome shotgun (WGS) entry which is preliminary data.</text>
</comment>
<protein>
    <submittedName>
        <fullName evidence="3">TIR domain-containing protein</fullName>
    </submittedName>
</protein>
<evidence type="ECO:0000313" key="4">
    <source>
        <dbReference type="Proteomes" id="UP000295444"/>
    </source>
</evidence>
<dbReference type="Pfam" id="PF13676">
    <property type="entry name" value="TIR_2"/>
    <property type="match status" value="1"/>
</dbReference>
<reference evidence="3 4" key="1">
    <citation type="submission" date="2019-03" db="EMBL/GenBank/DDBJ databases">
        <title>Genomic Encyclopedia of Type Strains, Phase IV (KMG-IV): sequencing the most valuable type-strain genomes for metagenomic binning, comparative biology and taxonomic classification.</title>
        <authorList>
            <person name="Goeker M."/>
        </authorList>
    </citation>
    <scope>NUCLEOTIDE SEQUENCE [LARGE SCALE GENOMIC DNA]</scope>
    <source>
        <strain evidence="3 4">DSM 45361</strain>
    </source>
</reference>
<dbReference type="Pfam" id="PF18145">
    <property type="entry name" value="SAVED"/>
    <property type="match status" value="1"/>
</dbReference>
<feature type="domain" description="TIR" evidence="1">
    <location>
        <begin position="43"/>
        <end position="176"/>
    </location>
</feature>
<name>A0A4R6SDX7_LABRH</name>
<dbReference type="InterPro" id="IPR000157">
    <property type="entry name" value="TIR_dom"/>
</dbReference>
<dbReference type="AlphaFoldDB" id="A0A4R6SDX7"/>